<evidence type="ECO:0000256" key="2">
    <source>
        <dbReference type="ARBA" id="ARBA00022741"/>
    </source>
</evidence>
<protein>
    <submittedName>
        <fullName evidence="10">DNA translocase FtsK</fullName>
    </submittedName>
</protein>
<evidence type="ECO:0000256" key="6">
    <source>
        <dbReference type="SAM" id="Phobius"/>
    </source>
</evidence>
<dbReference type="PROSITE" id="PS50901">
    <property type="entry name" value="FTSK"/>
    <property type="match status" value="1"/>
</dbReference>
<dbReference type="EMBL" id="LR134363">
    <property type="protein sequence ID" value="VEG74657.1"/>
    <property type="molecule type" value="Genomic_DNA"/>
</dbReference>
<keyword evidence="7" id="KW-0732">Signal</keyword>
<accession>A0A3S4SPA8</accession>
<evidence type="ECO:0000259" key="8">
    <source>
        <dbReference type="PROSITE" id="PS50006"/>
    </source>
</evidence>
<dbReference type="PANTHER" id="PTHR22683">
    <property type="entry name" value="SPORULATION PROTEIN RELATED"/>
    <property type="match status" value="1"/>
</dbReference>
<dbReference type="InterPro" id="IPR008984">
    <property type="entry name" value="SMAD_FHA_dom_sf"/>
</dbReference>
<dbReference type="SMART" id="SM00382">
    <property type="entry name" value="AAA"/>
    <property type="match status" value="3"/>
</dbReference>
<evidence type="ECO:0000256" key="5">
    <source>
        <dbReference type="SAM" id="MobiDB-lite"/>
    </source>
</evidence>
<feature type="region of interest" description="Disordered" evidence="5">
    <location>
        <begin position="237"/>
        <end position="264"/>
    </location>
</feature>
<dbReference type="CDD" id="cd01127">
    <property type="entry name" value="TrwB_TraG_TraD_VirD4"/>
    <property type="match status" value="1"/>
</dbReference>
<dbReference type="GO" id="GO:0005524">
    <property type="term" value="F:ATP binding"/>
    <property type="evidence" value="ECO:0007669"/>
    <property type="project" value="UniProtKB-UniRule"/>
</dbReference>
<dbReference type="PANTHER" id="PTHR22683:SF1">
    <property type="entry name" value="TYPE VII SECRETION SYSTEM PROTEIN ESSC"/>
    <property type="match status" value="1"/>
</dbReference>
<dbReference type="InterPro" id="IPR003593">
    <property type="entry name" value="AAA+_ATPase"/>
</dbReference>
<feature type="transmembrane region" description="Helical" evidence="6">
    <location>
        <begin position="215"/>
        <end position="234"/>
    </location>
</feature>
<proteinExistence type="predicted"/>
<dbReference type="CDD" id="cd00060">
    <property type="entry name" value="FHA"/>
    <property type="match status" value="1"/>
</dbReference>
<dbReference type="SUPFAM" id="SSF49879">
    <property type="entry name" value="SMAD/FHA domain"/>
    <property type="match status" value="1"/>
</dbReference>
<feature type="domain" description="FHA" evidence="8">
    <location>
        <begin position="95"/>
        <end position="140"/>
    </location>
</feature>
<feature type="transmembrane region" description="Helical" evidence="6">
    <location>
        <begin position="183"/>
        <end position="203"/>
    </location>
</feature>
<feature type="domain" description="FtsK" evidence="9">
    <location>
        <begin position="499"/>
        <end position="683"/>
    </location>
</feature>
<dbReference type="Gene3D" id="2.60.200.20">
    <property type="match status" value="1"/>
</dbReference>
<evidence type="ECO:0000256" key="3">
    <source>
        <dbReference type="ARBA" id="ARBA00022840"/>
    </source>
</evidence>
<dbReference type="STRING" id="1278298.GCA_000428685_01819"/>
<dbReference type="GO" id="GO:0003677">
    <property type="term" value="F:DNA binding"/>
    <property type="evidence" value="ECO:0007669"/>
    <property type="project" value="InterPro"/>
</dbReference>
<evidence type="ECO:0000256" key="7">
    <source>
        <dbReference type="SAM" id="SignalP"/>
    </source>
</evidence>
<feature type="region of interest" description="Disordered" evidence="5">
    <location>
        <begin position="276"/>
        <end position="335"/>
    </location>
</feature>
<sequence length="1191" mass="121150">MTPPSLMPTLVPMSTAVIDAASASTATAMTTMAAPADQEGGLGPAPRADIPGAAGGQDPAMSCATAAVEALASTWHLAILEGPDAGLVLPLPTSGSLGRGAVLRDPQVSRCHLRVRQRAGRVLVRDAGSANGTRRRAAGLWWRLRGEARLGEGARLRLGATVVELRRRPRELSVPAPPPPRSAAWMLAGSMICMLLMVGLGAVVMRGGGRSTMGLLMLAPMAVMTAMRVVPLLASRRGAGLASTRPPRRLRHPGWRGGEPDPPTMLLALAARSRGPHALGSAPGGAFGEAPPWDGAPLLARAGGGDPGSVSPEDGQSRSSWRRGGSGRAQAQEDLRAWTDRPERRRVLALADGDCLALTGPGSHDTMAWWCAQVLARGDATARLNGSAVELAWGAGARERRAAIMSCPTDRIPARAVTARSAPAGAPACSPAWWDAVCLLGGLTPDSAGPGGGGPPPQRVLLAEVIGETDPEELRRSWARRAQGGAGGGLVAVLGVGARGPVRADLVAHGPHALLAGTTGSGKSELLISWLLQLALEAGPAQLSLVLVDYKGGAAFGPLVGLPHTAGVLTDLDPAGTLRALSSLEAEVRRRERLLALHGVKDASCLPPEAMPRLVVAVDEFATMAAEHKEVLDALVRVAAQGRSLGIHLILATQRPQGAVSAAIRANTALRVCLRVLDAADSRDVLGHDGAARLSRHPGRVMICGAQAEGAAQVLQAPWCGSQAEVEEMVGLIARAAQSGAAPWRPWAPALPERIDADGARRLVAGLPGHGAAGQGRQAAQPADQGGQSDQSGQDRGVLLGLTDLPESQSLGLWHWRLGQGLLVLGSPGSGRSSAVRAAALGALDQGVGVHLCSSRPVGIDAGAPGVGSVVGPEDPRRLARVWSLAASGELAGDLVCLDDADGLLAAVDEALGAGEGHALLEAMIRAASATRTHMVISAPLAAAAARWATGLGLRLVLGASSGTQACLAGLPRGMVTGSSPGRGVILEGATATSCQVVMPAAAGPARQTAGGRGPARPALRVEPLPRLVRASELEQDAWAVGGDEARPMRLAPGTSVLVVGPAGSGRSTALAALRRSLVAAGGQALVVDDLDRADAAACAQVEAELLAGGCVLAAAMTERAAATYRGALAVVRERGAVLVLWPAMGPAAQVAGMGLRAFSDPRAATLPGRGVLVHRGVCTPVQVAAGDVTM</sequence>
<gene>
    <name evidence="10" type="primary">essC_2</name>
    <name evidence="10" type="ORF">NCTC11923_01291</name>
</gene>
<dbReference type="InterPro" id="IPR002543">
    <property type="entry name" value="FtsK_dom"/>
</dbReference>
<dbReference type="KEGG" id="asla:NCTC11923_01291"/>
<keyword evidence="2 4" id="KW-0547">Nucleotide-binding</keyword>
<feature type="chain" id="PRO_5039301925" evidence="7">
    <location>
        <begin position="29"/>
        <end position="1191"/>
    </location>
</feature>
<name>A0A3S4SPA8_9ACTO</name>
<evidence type="ECO:0000313" key="11">
    <source>
        <dbReference type="Proteomes" id="UP000276899"/>
    </source>
</evidence>
<evidence type="ECO:0000259" key="9">
    <source>
        <dbReference type="PROSITE" id="PS50901"/>
    </source>
</evidence>
<evidence type="ECO:0000256" key="1">
    <source>
        <dbReference type="ARBA" id="ARBA00022553"/>
    </source>
</evidence>
<dbReference type="SUPFAM" id="SSF52540">
    <property type="entry name" value="P-loop containing nucleoside triphosphate hydrolases"/>
    <property type="match status" value="2"/>
</dbReference>
<feature type="region of interest" description="Disordered" evidence="5">
    <location>
        <begin position="36"/>
        <end position="56"/>
    </location>
</feature>
<dbReference type="PROSITE" id="PS50006">
    <property type="entry name" value="FHA_DOMAIN"/>
    <property type="match status" value="1"/>
</dbReference>
<evidence type="ECO:0000313" key="10">
    <source>
        <dbReference type="EMBL" id="VEG74657.1"/>
    </source>
</evidence>
<dbReference type="Pfam" id="PF00498">
    <property type="entry name" value="FHA"/>
    <property type="match status" value="1"/>
</dbReference>
<dbReference type="InterPro" id="IPR000253">
    <property type="entry name" value="FHA_dom"/>
</dbReference>
<keyword evidence="6" id="KW-0812">Transmembrane</keyword>
<keyword evidence="11" id="KW-1185">Reference proteome</keyword>
<organism evidence="10 11">
    <name type="scientific">Actinomyces slackii</name>
    <dbReference type="NCBI Taxonomy" id="52774"/>
    <lineage>
        <taxon>Bacteria</taxon>
        <taxon>Bacillati</taxon>
        <taxon>Actinomycetota</taxon>
        <taxon>Actinomycetes</taxon>
        <taxon>Actinomycetales</taxon>
        <taxon>Actinomycetaceae</taxon>
        <taxon>Actinomyces</taxon>
    </lineage>
</organism>
<keyword evidence="6" id="KW-0472">Membrane</keyword>
<reference evidence="10 11" key="1">
    <citation type="submission" date="2018-12" db="EMBL/GenBank/DDBJ databases">
        <authorList>
            <consortium name="Pathogen Informatics"/>
        </authorList>
    </citation>
    <scope>NUCLEOTIDE SEQUENCE [LARGE SCALE GENOMIC DNA]</scope>
    <source>
        <strain evidence="10 11">NCTC11923</strain>
    </source>
</reference>
<feature type="binding site" evidence="4">
    <location>
        <begin position="517"/>
        <end position="524"/>
    </location>
    <ligand>
        <name>ATP</name>
        <dbReference type="ChEBI" id="CHEBI:30616"/>
    </ligand>
</feature>
<keyword evidence="6" id="KW-1133">Transmembrane helix</keyword>
<keyword evidence="1" id="KW-0597">Phosphoprotein</keyword>
<dbReference type="Gene3D" id="3.40.50.300">
    <property type="entry name" value="P-loop containing nucleotide triphosphate hydrolases"/>
    <property type="match status" value="2"/>
</dbReference>
<dbReference type="InterPro" id="IPR027417">
    <property type="entry name" value="P-loop_NTPase"/>
</dbReference>
<dbReference type="InterPro" id="IPR050206">
    <property type="entry name" value="FtsK/SpoIIIE/SftA"/>
</dbReference>
<keyword evidence="3 4" id="KW-0067">ATP-binding</keyword>
<evidence type="ECO:0000256" key="4">
    <source>
        <dbReference type="PROSITE-ProRule" id="PRU00289"/>
    </source>
</evidence>
<dbReference type="Pfam" id="PF01580">
    <property type="entry name" value="FtsK_SpoIIIE"/>
    <property type="match status" value="2"/>
</dbReference>
<feature type="region of interest" description="Disordered" evidence="5">
    <location>
        <begin position="766"/>
        <end position="796"/>
    </location>
</feature>
<dbReference type="Proteomes" id="UP000276899">
    <property type="component" value="Chromosome"/>
</dbReference>
<feature type="signal peptide" evidence="7">
    <location>
        <begin position="1"/>
        <end position="28"/>
    </location>
</feature>
<dbReference type="RefSeq" id="WP_126412233.1">
    <property type="nucleotide sequence ID" value="NZ_LR134363.1"/>
</dbReference>
<feature type="compositionally biased region" description="Low complexity" evidence="5">
    <location>
        <begin position="775"/>
        <end position="796"/>
    </location>
</feature>
<dbReference type="AlphaFoldDB" id="A0A3S4SPA8"/>